<evidence type="ECO:0000313" key="1">
    <source>
        <dbReference type="EMBL" id="GMF03168.1"/>
    </source>
</evidence>
<reference evidence="1" key="1">
    <citation type="submission" date="2023-04" db="EMBL/GenBank/DDBJ databases">
        <title>Ambrosiozyma monospora NBRC 10751.</title>
        <authorList>
            <person name="Ichikawa N."/>
            <person name="Sato H."/>
            <person name="Tonouchi N."/>
        </authorList>
    </citation>
    <scope>NUCLEOTIDE SEQUENCE</scope>
    <source>
        <strain evidence="1">NBRC 10751</strain>
    </source>
</reference>
<dbReference type="Proteomes" id="UP001165064">
    <property type="component" value="Unassembled WGS sequence"/>
</dbReference>
<protein>
    <submittedName>
        <fullName evidence="1">Unnamed protein product</fullName>
    </submittedName>
</protein>
<proteinExistence type="predicted"/>
<evidence type="ECO:0000313" key="2">
    <source>
        <dbReference type="Proteomes" id="UP001165064"/>
    </source>
</evidence>
<dbReference type="EMBL" id="BSXS01012869">
    <property type="protein sequence ID" value="GMF03168.1"/>
    <property type="molecule type" value="Genomic_DNA"/>
</dbReference>
<organism evidence="1 2">
    <name type="scientific">Ambrosiozyma monospora</name>
    <name type="common">Yeast</name>
    <name type="synonym">Endomycopsis monosporus</name>
    <dbReference type="NCBI Taxonomy" id="43982"/>
    <lineage>
        <taxon>Eukaryota</taxon>
        <taxon>Fungi</taxon>
        <taxon>Dikarya</taxon>
        <taxon>Ascomycota</taxon>
        <taxon>Saccharomycotina</taxon>
        <taxon>Pichiomycetes</taxon>
        <taxon>Pichiales</taxon>
        <taxon>Pichiaceae</taxon>
        <taxon>Ambrosiozyma</taxon>
    </lineage>
</organism>
<sequence>MNESVGQTGQPIPTRHRMGFENANLILVNLPWRLIRSIWQLKERERNHWNRKNEAYIQLWALLETRSSYGNCVFDKTMNRDLGTRGSGSSV</sequence>
<gene>
    <name evidence="1" type="ORF">Amon02_001169200</name>
</gene>
<name>A0ACB5U7R1_AMBMO</name>
<comment type="caution">
    <text evidence="1">The sequence shown here is derived from an EMBL/GenBank/DDBJ whole genome shotgun (WGS) entry which is preliminary data.</text>
</comment>
<keyword evidence="2" id="KW-1185">Reference proteome</keyword>
<accession>A0ACB5U7R1</accession>